<accession>A0ACC2LGC9</accession>
<evidence type="ECO:0000313" key="1">
    <source>
        <dbReference type="EMBL" id="KAJ8632437.1"/>
    </source>
</evidence>
<evidence type="ECO:0000313" key="2">
    <source>
        <dbReference type="Proteomes" id="UP001234297"/>
    </source>
</evidence>
<name>A0ACC2LGC9_PERAE</name>
<proteinExistence type="predicted"/>
<dbReference type="EMBL" id="CM056816">
    <property type="protein sequence ID" value="KAJ8632437.1"/>
    <property type="molecule type" value="Genomic_DNA"/>
</dbReference>
<dbReference type="Proteomes" id="UP001234297">
    <property type="component" value="Chromosome 8"/>
</dbReference>
<protein>
    <submittedName>
        <fullName evidence="1">Uncharacterized protein</fullName>
    </submittedName>
</protein>
<comment type="caution">
    <text evidence="1">The sequence shown here is derived from an EMBL/GenBank/DDBJ whole genome shotgun (WGS) entry which is preliminary data.</text>
</comment>
<gene>
    <name evidence="1" type="ORF">MRB53_025773</name>
</gene>
<reference evidence="1 2" key="1">
    <citation type="journal article" date="2022" name="Hortic Res">
        <title>A haplotype resolved chromosomal level avocado genome allows analysis of novel avocado genes.</title>
        <authorList>
            <person name="Nath O."/>
            <person name="Fletcher S.J."/>
            <person name="Hayward A."/>
            <person name="Shaw L.M."/>
            <person name="Masouleh A.K."/>
            <person name="Furtado A."/>
            <person name="Henry R.J."/>
            <person name="Mitter N."/>
        </authorList>
    </citation>
    <scope>NUCLEOTIDE SEQUENCE [LARGE SCALE GENOMIC DNA]</scope>
    <source>
        <strain evidence="2">cv. Hass</strain>
    </source>
</reference>
<organism evidence="1 2">
    <name type="scientific">Persea americana</name>
    <name type="common">Avocado</name>
    <dbReference type="NCBI Taxonomy" id="3435"/>
    <lineage>
        <taxon>Eukaryota</taxon>
        <taxon>Viridiplantae</taxon>
        <taxon>Streptophyta</taxon>
        <taxon>Embryophyta</taxon>
        <taxon>Tracheophyta</taxon>
        <taxon>Spermatophyta</taxon>
        <taxon>Magnoliopsida</taxon>
        <taxon>Magnoliidae</taxon>
        <taxon>Laurales</taxon>
        <taxon>Lauraceae</taxon>
        <taxon>Persea</taxon>
    </lineage>
</organism>
<sequence length="91" mass="9792">MVRAPDFPGRFQQALYMANRARGAPPLAVPSPSPLKLTSCAKEPTAVEEVWVPCPFASLGDQYSMATVIFISSSTPFANQRGSDEFPVAMS</sequence>
<keyword evidence="2" id="KW-1185">Reference proteome</keyword>